<dbReference type="EMBL" id="CP036347">
    <property type="protein sequence ID" value="QDU05410.1"/>
    <property type="molecule type" value="Genomic_DNA"/>
</dbReference>
<evidence type="ECO:0000256" key="5">
    <source>
        <dbReference type="ARBA" id="ARBA00022692"/>
    </source>
</evidence>
<keyword evidence="7 8" id="KW-0472">Membrane</keyword>
<dbReference type="PANTHER" id="PTHR33908:SF11">
    <property type="entry name" value="MEMBRANE PROTEIN"/>
    <property type="match status" value="1"/>
</dbReference>
<evidence type="ECO:0000256" key="4">
    <source>
        <dbReference type="ARBA" id="ARBA00022679"/>
    </source>
</evidence>
<keyword evidence="2" id="KW-1003">Cell membrane</keyword>
<sequence length="583" mass="66666">MEQFSHKKLIVISLLLIHAVLVAYGATRHSPNLNEPGHLVAGLSHWEYQRFELYRVNPPFVRMIATIPVCFMDIKTDWSHFHERPGARPVFKIGSDFVIANGKDAYWIFTVARWACLPFTLLGGYFCYRWAEELYGFLPGVLALACWCFSPNILAHAQCITPDCGASTLGLVSGYYFWHWLKESHLSDAGLAGLMLGFALLSKGTWIILFGLWPLMWGIWLFVDRKSVTSLLLRKQIGQLAIILGIGLYILNTGYFFEGSFTRLKEFQFVSQSLRATEIDQGNDGAFSSNKPSNRFTDSWLSEIPVPVPRNYLLGIDIQKRDFEDFGRESYLRGEFRDRGWWYYYLYAMGIKVPLGFGIILILATFQAVLHWKNNESIRNVIVLLVPVVVIFVLVSSQTGFSHHLRYVLPVFPFLFVWMGQSAEWLSHNTKLAGFTLLTGLVWAVASSLYYFPHSLSYFNEIAGGPLNGPNHLINSNIDWGQDLKYLKEWSELHPEARPLFVCYYGTLNYYGQSDIQALGVDAPLPPISQDREFIPPPGWYAISVNYLKGYGWKQPKNGFAYFQKFEPVARAGYSIYIYHVEE</sequence>
<feature type="transmembrane region" description="Helical" evidence="8">
    <location>
        <begin position="134"/>
        <end position="154"/>
    </location>
</feature>
<feature type="transmembrane region" description="Helical" evidence="8">
    <location>
        <begin position="160"/>
        <end position="178"/>
    </location>
</feature>
<dbReference type="GO" id="GO:0005886">
    <property type="term" value="C:plasma membrane"/>
    <property type="evidence" value="ECO:0007669"/>
    <property type="project" value="UniProtKB-SubCell"/>
</dbReference>
<name>A0A517WJI3_9PLAN</name>
<feature type="transmembrane region" description="Helical" evidence="8">
    <location>
        <begin position="342"/>
        <end position="366"/>
    </location>
</feature>
<dbReference type="PANTHER" id="PTHR33908">
    <property type="entry name" value="MANNOSYLTRANSFERASE YKCB-RELATED"/>
    <property type="match status" value="1"/>
</dbReference>
<dbReference type="GO" id="GO:0009103">
    <property type="term" value="P:lipopolysaccharide biosynthetic process"/>
    <property type="evidence" value="ECO:0007669"/>
    <property type="project" value="UniProtKB-ARBA"/>
</dbReference>
<feature type="transmembrane region" description="Helical" evidence="8">
    <location>
        <begin position="237"/>
        <end position="257"/>
    </location>
</feature>
<dbReference type="InterPro" id="IPR050297">
    <property type="entry name" value="LipidA_mod_glycosyltrf_83"/>
</dbReference>
<dbReference type="RefSeq" id="WP_145043695.1">
    <property type="nucleotide sequence ID" value="NZ_CP036347.1"/>
</dbReference>
<evidence type="ECO:0000256" key="2">
    <source>
        <dbReference type="ARBA" id="ARBA00022475"/>
    </source>
</evidence>
<keyword evidence="5 8" id="KW-0812">Transmembrane</keyword>
<feature type="transmembrane region" description="Helical" evidence="8">
    <location>
        <begin position="407"/>
        <end position="426"/>
    </location>
</feature>
<evidence type="ECO:0000256" key="7">
    <source>
        <dbReference type="ARBA" id="ARBA00023136"/>
    </source>
</evidence>
<dbReference type="Proteomes" id="UP000320722">
    <property type="component" value="Chromosome"/>
</dbReference>
<feature type="transmembrane region" description="Helical" evidence="8">
    <location>
        <begin position="105"/>
        <end position="127"/>
    </location>
</feature>
<protein>
    <submittedName>
        <fullName evidence="9">Uncharacterized protein</fullName>
    </submittedName>
</protein>
<comment type="subcellular location">
    <subcellularLocation>
        <location evidence="1">Cell membrane</location>
        <topology evidence="1">Multi-pass membrane protein</topology>
    </subcellularLocation>
</comment>
<feature type="transmembrane region" description="Helical" evidence="8">
    <location>
        <begin position="378"/>
        <end position="395"/>
    </location>
</feature>
<keyword evidence="4" id="KW-0808">Transferase</keyword>
<evidence type="ECO:0000256" key="8">
    <source>
        <dbReference type="SAM" id="Phobius"/>
    </source>
</evidence>
<dbReference type="GO" id="GO:0016763">
    <property type="term" value="F:pentosyltransferase activity"/>
    <property type="evidence" value="ECO:0007669"/>
    <property type="project" value="TreeGrafter"/>
</dbReference>
<organism evidence="9 10">
    <name type="scientific">Gimesia chilikensis</name>
    <dbReference type="NCBI Taxonomy" id="2605989"/>
    <lineage>
        <taxon>Bacteria</taxon>
        <taxon>Pseudomonadati</taxon>
        <taxon>Planctomycetota</taxon>
        <taxon>Planctomycetia</taxon>
        <taxon>Planctomycetales</taxon>
        <taxon>Planctomycetaceae</taxon>
        <taxon>Gimesia</taxon>
    </lineage>
</organism>
<evidence type="ECO:0000313" key="10">
    <source>
        <dbReference type="Proteomes" id="UP000320722"/>
    </source>
</evidence>
<evidence type="ECO:0000256" key="6">
    <source>
        <dbReference type="ARBA" id="ARBA00022989"/>
    </source>
</evidence>
<reference evidence="9 10" key="1">
    <citation type="submission" date="2019-02" db="EMBL/GenBank/DDBJ databases">
        <title>Deep-cultivation of Planctomycetes and their phenomic and genomic characterization uncovers novel biology.</title>
        <authorList>
            <person name="Wiegand S."/>
            <person name="Jogler M."/>
            <person name="Boedeker C."/>
            <person name="Pinto D."/>
            <person name="Vollmers J."/>
            <person name="Rivas-Marin E."/>
            <person name="Kohn T."/>
            <person name="Peeters S.H."/>
            <person name="Heuer A."/>
            <person name="Rast P."/>
            <person name="Oberbeckmann S."/>
            <person name="Bunk B."/>
            <person name="Jeske O."/>
            <person name="Meyerdierks A."/>
            <person name="Storesund J.E."/>
            <person name="Kallscheuer N."/>
            <person name="Luecker S."/>
            <person name="Lage O.M."/>
            <person name="Pohl T."/>
            <person name="Merkel B.J."/>
            <person name="Hornburger P."/>
            <person name="Mueller R.-W."/>
            <person name="Bruemmer F."/>
            <person name="Labrenz M."/>
            <person name="Spormann A.M."/>
            <person name="Op den Camp H."/>
            <person name="Overmann J."/>
            <person name="Amann R."/>
            <person name="Jetten M.S.M."/>
            <person name="Mascher T."/>
            <person name="Medema M.H."/>
            <person name="Devos D.P."/>
            <person name="Kaster A.-K."/>
            <person name="Ovreas L."/>
            <person name="Rohde M."/>
            <person name="Galperin M.Y."/>
            <person name="Jogler C."/>
        </authorList>
    </citation>
    <scope>NUCLEOTIDE SEQUENCE [LARGE SCALE GENOMIC DNA]</scope>
    <source>
        <strain evidence="9 10">V6</strain>
    </source>
</reference>
<proteinExistence type="predicted"/>
<keyword evidence="3" id="KW-0328">Glycosyltransferase</keyword>
<evidence type="ECO:0000313" key="9">
    <source>
        <dbReference type="EMBL" id="QDU05410.1"/>
    </source>
</evidence>
<feature type="transmembrane region" description="Helical" evidence="8">
    <location>
        <begin position="432"/>
        <end position="452"/>
    </location>
</feature>
<evidence type="ECO:0000256" key="1">
    <source>
        <dbReference type="ARBA" id="ARBA00004651"/>
    </source>
</evidence>
<evidence type="ECO:0000256" key="3">
    <source>
        <dbReference type="ARBA" id="ARBA00022676"/>
    </source>
</evidence>
<keyword evidence="6 8" id="KW-1133">Transmembrane helix</keyword>
<gene>
    <name evidence="9" type="ORF">V6x_51470</name>
</gene>
<dbReference type="AlphaFoldDB" id="A0A517WJI3"/>
<accession>A0A517WJI3</accession>
<feature type="transmembrane region" description="Helical" evidence="8">
    <location>
        <begin position="190"/>
        <end position="217"/>
    </location>
</feature>